<keyword evidence="5" id="KW-1133">Transmembrane helix</keyword>
<evidence type="ECO:0000256" key="2">
    <source>
        <dbReference type="ARBA" id="ARBA00022692"/>
    </source>
</evidence>
<dbReference type="SMART" id="SM00409">
    <property type="entry name" value="IG"/>
    <property type="match status" value="3"/>
</dbReference>
<evidence type="ECO:0000256" key="4">
    <source>
        <dbReference type="SAM" id="MobiDB-lite"/>
    </source>
</evidence>
<feature type="domain" description="Immunoglobulin" evidence="6">
    <location>
        <begin position="13"/>
        <end position="113"/>
    </location>
</feature>
<feature type="transmembrane region" description="Helical" evidence="5">
    <location>
        <begin position="334"/>
        <end position="358"/>
    </location>
</feature>
<dbReference type="Pfam" id="PF07686">
    <property type="entry name" value="V-set"/>
    <property type="match status" value="3"/>
</dbReference>
<dbReference type="Proteomes" id="UP001591681">
    <property type="component" value="Unassembled WGS sequence"/>
</dbReference>
<evidence type="ECO:0000256" key="3">
    <source>
        <dbReference type="ARBA" id="ARBA00023136"/>
    </source>
</evidence>
<dbReference type="InterPro" id="IPR036179">
    <property type="entry name" value="Ig-like_dom_sf"/>
</dbReference>
<dbReference type="Gene3D" id="2.60.40.10">
    <property type="entry name" value="Immunoglobulins"/>
    <property type="match status" value="3"/>
</dbReference>
<organism evidence="7 8">
    <name type="scientific">Coilia grayii</name>
    <name type="common">Gray's grenadier anchovy</name>
    <dbReference type="NCBI Taxonomy" id="363190"/>
    <lineage>
        <taxon>Eukaryota</taxon>
        <taxon>Metazoa</taxon>
        <taxon>Chordata</taxon>
        <taxon>Craniata</taxon>
        <taxon>Vertebrata</taxon>
        <taxon>Euteleostomi</taxon>
        <taxon>Actinopterygii</taxon>
        <taxon>Neopterygii</taxon>
        <taxon>Teleostei</taxon>
        <taxon>Clupei</taxon>
        <taxon>Clupeiformes</taxon>
        <taxon>Clupeoidei</taxon>
        <taxon>Engraulidae</taxon>
        <taxon>Coilinae</taxon>
        <taxon>Coilia</taxon>
    </lineage>
</organism>
<feature type="domain" description="Immunoglobulin" evidence="6">
    <location>
        <begin position="217"/>
        <end position="322"/>
    </location>
</feature>
<dbReference type="PANTHER" id="PTHR11860">
    <property type="entry name" value="POLYMERIC-IMMUNOGLOBULIN RECEPTOR"/>
    <property type="match status" value="1"/>
</dbReference>
<proteinExistence type="predicted"/>
<keyword evidence="3 5" id="KW-0472">Membrane</keyword>
<feature type="region of interest" description="Disordered" evidence="4">
    <location>
        <begin position="364"/>
        <end position="403"/>
    </location>
</feature>
<dbReference type="GO" id="GO:0016020">
    <property type="term" value="C:membrane"/>
    <property type="evidence" value="ECO:0007669"/>
    <property type="project" value="UniProtKB-SubCell"/>
</dbReference>
<feature type="compositionally biased region" description="Acidic residues" evidence="4">
    <location>
        <begin position="385"/>
        <end position="395"/>
    </location>
</feature>
<dbReference type="SUPFAM" id="SSF48726">
    <property type="entry name" value="Immunoglobulin"/>
    <property type="match status" value="3"/>
</dbReference>
<name>A0ABD1JGP5_9TELE</name>
<accession>A0ABD1JGP5</accession>
<evidence type="ECO:0000256" key="5">
    <source>
        <dbReference type="SAM" id="Phobius"/>
    </source>
</evidence>
<dbReference type="CDD" id="cd05716">
    <property type="entry name" value="IgV_pIgR_like"/>
    <property type="match status" value="2"/>
</dbReference>
<dbReference type="InterPro" id="IPR003599">
    <property type="entry name" value="Ig_sub"/>
</dbReference>
<dbReference type="InterPro" id="IPR013783">
    <property type="entry name" value="Ig-like_fold"/>
</dbReference>
<comment type="subcellular location">
    <subcellularLocation>
        <location evidence="1">Membrane</location>
    </subcellularLocation>
</comment>
<evidence type="ECO:0000313" key="8">
    <source>
        <dbReference type="Proteomes" id="UP001591681"/>
    </source>
</evidence>
<reference evidence="7 8" key="1">
    <citation type="submission" date="2024-09" db="EMBL/GenBank/DDBJ databases">
        <title>A chromosome-level genome assembly of Gray's grenadier anchovy, Coilia grayii.</title>
        <authorList>
            <person name="Fu Z."/>
        </authorList>
    </citation>
    <scope>NUCLEOTIDE SEQUENCE [LARGE SCALE GENOMIC DNA]</scope>
    <source>
        <strain evidence="7">G4</strain>
        <tissue evidence="7">Muscle</tissue>
    </source>
</reference>
<dbReference type="AlphaFoldDB" id="A0ABD1JGP5"/>
<feature type="domain" description="Immunoglobulin" evidence="6">
    <location>
        <begin position="116"/>
        <end position="216"/>
    </location>
</feature>
<dbReference type="InterPro" id="IPR050671">
    <property type="entry name" value="CD300_family_receptors"/>
</dbReference>
<gene>
    <name evidence="7" type="ORF">ACEWY4_017395</name>
</gene>
<feature type="region of interest" description="Disordered" evidence="4">
    <location>
        <begin position="441"/>
        <end position="460"/>
    </location>
</feature>
<evidence type="ECO:0000256" key="1">
    <source>
        <dbReference type="ARBA" id="ARBA00004370"/>
    </source>
</evidence>
<keyword evidence="8" id="KW-1185">Reference proteome</keyword>
<sequence>MCVVDFTGICKDPEKITASSGGSVNIKCSYDRRFLQRNKYFCKTIGDTGCNILVSNEDTRQPVSPRLNLADQQQDSSFIVSITNLSTEDAGVYWCAAGGSSPSAGPQLLTEVHIQVSPVYADEDNEATFKCPYAKGYQNNSKLLCKGECNSRCKDILIKTEGQSHSKAGRFSVYDNTTARVFSVTIANLTAEDSAKFWCAVTEVPDVCTEQQVHVRDVVKGAEGGSVNITCKYKKEKGKPDILYFCREKDTGKCGIESSLVTSAAPNQGRYVLDEDNHYKHTKKDYEVFSVTITGLTTGDSGIYWCGRSGEERPTVVKLKVIKVFVYFLGSSPAILPVSLTMVAVAVVTGVIVVMFYLHRRNKTPGDTHTHTHTHTYTSAPPPEDLYEEINDTDQQDNGPPDTTTVYSTAQFPSVLSEEPTYSLATLPTKPCADSDYSTVSFNEGADTPAITFKKQHGED</sequence>
<dbReference type="InterPro" id="IPR013106">
    <property type="entry name" value="Ig_V-set"/>
</dbReference>
<dbReference type="EMBL" id="JBHFQA010000015">
    <property type="protein sequence ID" value="KAL2086336.1"/>
    <property type="molecule type" value="Genomic_DNA"/>
</dbReference>
<evidence type="ECO:0000259" key="6">
    <source>
        <dbReference type="SMART" id="SM00409"/>
    </source>
</evidence>
<protein>
    <recommendedName>
        <fullName evidence="6">Immunoglobulin domain-containing protein</fullName>
    </recommendedName>
</protein>
<evidence type="ECO:0000313" key="7">
    <source>
        <dbReference type="EMBL" id="KAL2086336.1"/>
    </source>
</evidence>
<dbReference type="PANTHER" id="PTHR11860:SF87">
    <property type="entry name" value="CMRF35-LIKE MOLECULE 8"/>
    <property type="match status" value="1"/>
</dbReference>
<comment type="caution">
    <text evidence="7">The sequence shown here is derived from an EMBL/GenBank/DDBJ whole genome shotgun (WGS) entry which is preliminary data.</text>
</comment>
<keyword evidence="2 5" id="KW-0812">Transmembrane</keyword>